<accession>D4RYY9</accession>
<dbReference type="GO" id="GO:0042834">
    <property type="term" value="F:peptidoglycan binding"/>
    <property type="evidence" value="ECO:0007669"/>
    <property type="project" value="InterPro"/>
</dbReference>
<keyword evidence="5" id="KW-1185">Reference proteome</keyword>
<dbReference type="PANTHER" id="PTHR30404">
    <property type="entry name" value="N-ACETYLMURAMOYL-L-ALANINE AMIDASE"/>
    <property type="match status" value="1"/>
</dbReference>
<dbReference type="Pfam" id="PF05036">
    <property type="entry name" value="SPOR"/>
    <property type="match status" value="1"/>
</dbReference>
<keyword evidence="1 4" id="KW-0378">Hydrolase</keyword>
<dbReference type="SUPFAM" id="SSF53187">
    <property type="entry name" value="Zn-dependent exopeptidases"/>
    <property type="match status" value="1"/>
</dbReference>
<dbReference type="AlphaFoldDB" id="D4RYY9"/>
<organism evidence="4 5">
    <name type="scientific">Eshraghiella crossota DSM 2876</name>
    <dbReference type="NCBI Taxonomy" id="511680"/>
    <lineage>
        <taxon>Bacteria</taxon>
        <taxon>Bacillati</taxon>
        <taxon>Bacillota</taxon>
        <taxon>Clostridia</taxon>
        <taxon>Lachnospirales</taxon>
        <taxon>Lachnospiraceae</taxon>
        <taxon>Eshraghiella</taxon>
    </lineage>
</organism>
<evidence type="ECO:0000259" key="3">
    <source>
        <dbReference type="PROSITE" id="PS51724"/>
    </source>
</evidence>
<dbReference type="STRING" id="45851.BHV86_03135"/>
<dbReference type="eggNOG" id="COG0860">
    <property type="taxonomic scope" value="Bacteria"/>
</dbReference>
<dbReference type="InterPro" id="IPR036680">
    <property type="entry name" value="SPOR-like_sf"/>
</dbReference>
<dbReference type="PANTHER" id="PTHR30404:SF0">
    <property type="entry name" value="N-ACETYLMURAMOYL-L-ALANINE AMIDASE AMIC"/>
    <property type="match status" value="1"/>
</dbReference>
<dbReference type="Gene3D" id="3.30.70.1070">
    <property type="entry name" value="Sporulation related repeat"/>
    <property type="match status" value="1"/>
</dbReference>
<dbReference type="SUPFAM" id="SSF110997">
    <property type="entry name" value="Sporulation related repeat"/>
    <property type="match status" value="1"/>
</dbReference>
<comment type="caution">
    <text evidence="4">The sequence shown here is derived from an EMBL/GenBank/DDBJ whole genome shotgun (WGS) entry which is preliminary data.</text>
</comment>
<proteinExistence type="predicted"/>
<dbReference type="InterPro" id="IPR050695">
    <property type="entry name" value="N-acetylmuramoyl_amidase_3"/>
</dbReference>
<evidence type="ECO:0000256" key="2">
    <source>
        <dbReference type="SAM" id="MobiDB-lite"/>
    </source>
</evidence>
<dbReference type="GO" id="GO:0008745">
    <property type="term" value="F:N-acetylmuramoyl-L-alanine amidase activity"/>
    <property type="evidence" value="ECO:0007669"/>
    <property type="project" value="UniProtKB-EC"/>
</dbReference>
<dbReference type="GO" id="GO:0009253">
    <property type="term" value="P:peptidoglycan catabolic process"/>
    <property type="evidence" value="ECO:0007669"/>
    <property type="project" value="InterPro"/>
</dbReference>
<dbReference type="GO" id="GO:0030288">
    <property type="term" value="C:outer membrane-bounded periplasmic space"/>
    <property type="evidence" value="ECO:0007669"/>
    <property type="project" value="TreeGrafter"/>
</dbReference>
<evidence type="ECO:0000313" key="4">
    <source>
        <dbReference type="EMBL" id="EFF68690.1"/>
    </source>
</evidence>
<name>D4RYY9_9FIRM</name>
<evidence type="ECO:0000256" key="1">
    <source>
        <dbReference type="ARBA" id="ARBA00022801"/>
    </source>
</evidence>
<reference evidence="4 5" key="1">
    <citation type="submission" date="2010-02" db="EMBL/GenBank/DDBJ databases">
        <authorList>
            <person name="Weinstock G."/>
            <person name="Sodergren E."/>
            <person name="Clifton S."/>
            <person name="Fulton L."/>
            <person name="Fulton B."/>
            <person name="Courtney L."/>
            <person name="Fronick C."/>
            <person name="Harrison M."/>
            <person name="Strong C."/>
            <person name="Farmer C."/>
            <person name="Delahaunty K."/>
            <person name="Markovic C."/>
            <person name="Hall O."/>
            <person name="Minx P."/>
            <person name="Tomlinson C."/>
            <person name="Mitreva M."/>
            <person name="Nelson J."/>
            <person name="Hou S."/>
            <person name="Wollam A."/>
            <person name="Pepin K.H."/>
            <person name="Johnson M."/>
            <person name="Bhonagiri V."/>
            <person name="Zhang X."/>
            <person name="Suruliraj S."/>
            <person name="Warren W."/>
            <person name="Chinwalla A."/>
            <person name="Mardis E.R."/>
            <person name="Wilson R.K."/>
        </authorList>
    </citation>
    <scope>NUCLEOTIDE SEQUENCE [LARGE SCALE GENOMIC DNA]</scope>
    <source>
        <strain evidence="4 5">DSM 2876</strain>
    </source>
</reference>
<sequence>MLIALDAGHGGSDPGAVYNGRREKDDNLKLAMAVGDILKNEGMDVFYTRDNDIYETPFKKATDANNSGADYFVSFHRNSGENPNAASGVQVLIYSEGGEKEQLAENILDNLTDLGFKDLGIIERPNLVVLKRTNMPAVLIETGFINNDSDNEKFDDEFEQIAAAIADGILKTIGSGTASRDNNVQPAPDESNIKDPYEGLYEKDRESSRCTCDKLYRVQVGAFRNRDNADRLLEPLLDMGYPAFIIYQDDLYKVQVGAYKNLDNAVDMERKLRKLKYNTYITI</sequence>
<protein>
    <submittedName>
        <fullName evidence="4">N-acetylmuramoyl-L-alanine amidase</fullName>
        <ecNumber evidence="4">3.5.1.28</ecNumber>
    </submittedName>
</protein>
<dbReference type="InterPro" id="IPR002508">
    <property type="entry name" value="MurNAc-LAA_cat"/>
</dbReference>
<dbReference type="CDD" id="cd02696">
    <property type="entry name" value="MurNAc-LAA"/>
    <property type="match status" value="1"/>
</dbReference>
<dbReference type="GeneID" id="98918922"/>
<dbReference type="EC" id="3.5.1.28" evidence="4"/>
<dbReference type="RefSeq" id="WP_005602334.1">
    <property type="nucleotide sequence ID" value="NZ_GG663522.1"/>
</dbReference>
<feature type="domain" description="SPOR" evidence="3">
    <location>
        <begin position="210"/>
        <end position="283"/>
    </location>
</feature>
<dbReference type="Proteomes" id="UP000006238">
    <property type="component" value="Unassembled WGS sequence"/>
</dbReference>
<dbReference type="InterPro" id="IPR007730">
    <property type="entry name" value="SPOR-like_dom"/>
</dbReference>
<feature type="region of interest" description="Disordered" evidence="2">
    <location>
        <begin position="177"/>
        <end position="196"/>
    </location>
</feature>
<evidence type="ECO:0000313" key="5">
    <source>
        <dbReference type="Proteomes" id="UP000006238"/>
    </source>
</evidence>
<dbReference type="PROSITE" id="PS51724">
    <property type="entry name" value="SPOR"/>
    <property type="match status" value="1"/>
</dbReference>
<dbReference type="Gene3D" id="3.40.630.40">
    <property type="entry name" value="Zn-dependent exopeptidases"/>
    <property type="match status" value="1"/>
</dbReference>
<gene>
    <name evidence="4" type="ORF">BUTYVIB_01053</name>
</gene>
<dbReference type="Pfam" id="PF01520">
    <property type="entry name" value="Amidase_3"/>
    <property type="match status" value="1"/>
</dbReference>
<dbReference type="SMART" id="SM00646">
    <property type="entry name" value="Ami_3"/>
    <property type="match status" value="1"/>
</dbReference>
<dbReference type="HOGENOM" id="CLU_014322_9_2_9"/>
<dbReference type="EMBL" id="ABWN01000026">
    <property type="protein sequence ID" value="EFF68690.1"/>
    <property type="molecule type" value="Genomic_DNA"/>
</dbReference>